<comment type="function">
    <text evidence="4">During virus entry, plays a role in the transport of the viral pre-integration (PIC) complex to the host nucleus. This function is crucial for viral infection of non-dividing macrophages. May act directly at the nuclear pore complex, by binding nucleoporins phenylalanine-glycine (FG)-repeat regions.</text>
</comment>
<keyword evidence="4" id="KW-0131">Cell cycle</keyword>
<keyword evidence="4" id="KW-1163">Viral penetration into host nucleus</keyword>
<keyword evidence="2 4" id="KW-0945">Host-virus interaction</keyword>
<evidence type="ECO:0000256" key="1">
    <source>
        <dbReference type="ARBA" id="ARBA00022562"/>
    </source>
</evidence>
<comment type="function">
    <text evidence="4">During virus replication, may deplete host UNG protein, and incude G2-M cell cycle arrest. Acts by targeting specific host proteins for degradation by the 26S proteasome, through association with the cellular CUL4A-DDB1 E3 ligase complex by direct interaction with host VPRPB/DCAF-1. Cell cycle arrest reportedly occurs within hours of infection and is not blocked by antiviral agents, suggesting that it is initiated by the VPR carried into the virion. Additionally, VPR induces apoptosis in a cell cycle dependent manner suggesting that these two effects are mechanistically linked. Detected in the serum and cerebrospinal fluid of AIDS patient, VPR may also induce cell death to bystander cells.</text>
</comment>
<keyword evidence="1 4" id="KW-1048">Host nucleus</keyword>
<keyword evidence="4" id="KW-0010">Activator</keyword>
<sequence>MERAPEDQRPPREPFNAWTLELLEVFKKEKVKHFPRPWLPGLGQHIYEIYGDYWAGVAGVIRIMRQLQLILFRIVCQQSRIGINVLQKRTRNGASRS</sequence>
<evidence type="ECO:0000256" key="2">
    <source>
        <dbReference type="ARBA" id="ARBA00022581"/>
    </source>
</evidence>
<keyword evidence="4" id="KW-0804">Transcription</keyword>
<organism evidence="5">
    <name type="scientific">Human immunodeficiency virus type 1</name>
    <name type="common">HIV-1</name>
    <dbReference type="NCBI Taxonomy" id="11676"/>
    <lineage>
        <taxon>Viruses</taxon>
        <taxon>Riboviria</taxon>
        <taxon>Pararnavirae</taxon>
        <taxon>Artverviricota</taxon>
        <taxon>Revtraviricetes</taxon>
        <taxon>Ortervirales</taxon>
        <taxon>Retroviridae</taxon>
        <taxon>Orthoretrovirinae</taxon>
        <taxon>Lentivirus</taxon>
        <taxon>Lentivirus humimdef1</taxon>
    </lineage>
</organism>
<dbReference type="InterPro" id="IPR000012">
    <property type="entry name" value="RetroV_VpR/X"/>
</dbReference>
<keyword evidence="3 4" id="KW-0946">Virion</keyword>
<dbReference type="EMBL" id="JQ248281">
    <property type="protein sequence ID" value="AFC92130.1"/>
    <property type="molecule type" value="Genomic_DNA"/>
</dbReference>
<keyword evidence="4" id="KW-1160">Virus entry into host cell</keyword>
<gene>
    <name evidence="4 5" type="primary">vpr</name>
</gene>
<evidence type="ECO:0000313" key="5">
    <source>
        <dbReference type="EMBL" id="AFC92130.1"/>
    </source>
</evidence>
<dbReference type="Gene3D" id="6.10.210.10">
    <property type="match status" value="1"/>
</dbReference>
<comment type="subcellular location">
    <subcellularLocation>
        <location evidence="4">Virion</location>
    </subcellularLocation>
    <subcellularLocation>
        <location evidence="4">Host nucleus</location>
    </subcellularLocation>
</comment>
<reference evidence="5" key="1">
    <citation type="submission" date="2011-11" db="EMBL/GenBank/DDBJ databases">
        <title>Sequence variations in the vif/vpr genes over 20 years.</title>
        <authorList>
            <person name="Cho Y.-K."/>
        </authorList>
    </citation>
    <scope>NUCLEOTIDE SEQUENCE</scope>
    <source>
        <strain evidence="5">06LSH8-5648</strain>
    </source>
</reference>
<keyword evidence="4" id="KW-0805">Transcription regulation</keyword>
<accession>H9C7F3</accession>
<dbReference type="GO" id="GO:0046718">
    <property type="term" value="P:symbiont entry into host cell"/>
    <property type="evidence" value="ECO:0007669"/>
    <property type="project" value="UniProtKB-KW"/>
</dbReference>
<name>H9C7F3_HV1</name>
<dbReference type="GO" id="GO:0044423">
    <property type="term" value="C:virion component"/>
    <property type="evidence" value="ECO:0007669"/>
    <property type="project" value="UniProtKB-KW"/>
</dbReference>
<evidence type="ECO:0000256" key="3">
    <source>
        <dbReference type="ARBA" id="ARBA00022844"/>
    </source>
</evidence>
<dbReference type="GO" id="GO:0075732">
    <property type="term" value="P:viral penetration into host nucleus"/>
    <property type="evidence" value="ECO:0007669"/>
    <property type="project" value="UniProtKB-KW"/>
</dbReference>
<organismHost>
    <name type="scientific">Homo sapiens</name>
    <name type="common">Human</name>
    <dbReference type="NCBI Taxonomy" id="9606"/>
</organismHost>
<dbReference type="GO" id="GO:0043657">
    <property type="term" value="C:host cell"/>
    <property type="evidence" value="ECO:0007669"/>
    <property type="project" value="GOC"/>
</dbReference>
<proteinExistence type="predicted"/>
<dbReference type="Gene3D" id="1.20.5.90">
    <property type="entry name" value="VpR/VpX protein, C-terminal domain"/>
    <property type="match status" value="1"/>
</dbReference>
<protein>
    <recommendedName>
        <fullName evidence="4">Protein Vpr</fullName>
    </recommendedName>
    <alternativeName>
        <fullName evidence="4">Viral protein R</fullName>
    </alternativeName>
</protein>
<dbReference type="Pfam" id="PF00522">
    <property type="entry name" value="VPR"/>
    <property type="match status" value="1"/>
</dbReference>
<dbReference type="GO" id="GO:0042025">
    <property type="term" value="C:host cell nucleus"/>
    <property type="evidence" value="ECO:0007669"/>
    <property type="project" value="UniProtKB-SubCell"/>
</dbReference>
<evidence type="ECO:0000256" key="4">
    <source>
        <dbReference type="RuleBase" id="RU364021"/>
    </source>
</evidence>